<dbReference type="EMBL" id="CAFBMR010000002">
    <property type="protein sequence ID" value="CAB4901488.1"/>
    <property type="molecule type" value="Genomic_DNA"/>
</dbReference>
<evidence type="ECO:0000313" key="1">
    <source>
        <dbReference type="EMBL" id="CAB4901488.1"/>
    </source>
</evidence>
<protein>
    <submittedName>
        <fullName evidence="1">Unannotated protein</fullName>
    </submittedName>
</protein>
<dbReference type="AlphaFoldDB" id="A0A6J7G528"/>
<sequence length="219" mass="22593">MVKSRRSVILIAAGAAVLIAVTSASSAVATRMITGADIQNHTITGKDLKAGTIALEHLDRTSVRAGHVHHSREAFVVGRGASKSKVTRDSNSSVRLNNFAMTRIAAVTSLPVGTYTVVVGGSVQTTVVMDQSKKYYPSSVWCTLNALGTQVAMQGYGSSPNAATNYNPTVAMTRVVTLTSPGDISVACEIASSLSGYNGTAGNALIDLVAFPATSSSEG</sequence>
<proteinExistence type="predicted"/>
<name>A0A6J7G528_9ZZZZ</name>
<gene>
    <name evidence="1" type="ORF">UFOPK3610_00154</name>
</gene>
<reference evidence="1" key="1">
    <citation type="submission" date="2020-05" db="EMBL/GenBank/DDBJ databases">
        <authorList>
            <person name="Chiriac C."/>
            <person name="Salcher M."/>
            <person name="Ghai R."/>
            <person name="Kavagutti S V."/>
        </authorList>
    </citation>
    <scope>NUCLEOTIDE SEQUENCE</scope>
</reference>
<dbReference type="PROSITE" id="PS51318">
    <property type="entry name" value="TAT"/>
    <property type="match status" value="1"/>
</dbReference>
<organism evidence="1">
    <name type="scientific">freshwater metagenome</name>
    <dbReference type="NCBI Taxonomy" id="449393"/>
    <lineage>
        <taxon>unclassified sequences</taxon>
        <taxon>metagenomes</taxon>
        <taxon>ecological metagenomes</taxon>
    </lineage>
</organism>
<accession>A0A6J7G528</accession>
<dbReference type="InterPro" id="IPR006311">
    <property type="entry name" value="TAT_signal"/>
</dbReference>